<organism evidence="2 3">
    <name type="scientific">Orbilia blumenaviensis</name>
    <dbReference type="NCBI Taxonomy" id="1796055"/>
    <lineage>
        <taxon>Eukaryota</taxon>
        <taxon>Fungi</taxon>
        <taxon>Dikarya</taxon>
        <taxon>Ascomycota</taxon>
        <taxon>Pezizomycotina</taxon>
        <taxon>Orbiliomycetes</taxon>
        <taxon>Orbiliales</taxon>
        <taxon>Orbiliaceae</taxon>
        <taxon>Orbilia</taxon>
    </lineage>
</organism>
<evidence type="ECO:0000256" key="1">
    <source>
        <dbReference type="SAM" id="MobiDB-lite"/>
    </source>
</evidence>
<accession>A0AAV9V8L2</accession>
<gene>
    <name evidence="2" type="ORF">TWF730_007517</name>
</gene>
<feature type="compositionally biased region" description="Basic and acidic residues" evidence="1">
    <location>
        <begin position="391"/>
        <end position="405"/>
    </location>
</feature>
<feature type="region of interest" description="Disordered" evidence="1">
    <location>
        <begin position="360"/>
        <end position="405"/>
    </location>
</feature>
<keyword evidence="3" id="KW-1185">Reference proteome</keyword>
<comment type="caution">
    <text evidence="2">The sequence shown here is derived from an EMBL/GenBank/DDBJ whole genome shotgun (WGS) entry which is preliminary data.</text>
</comment>
<dbReference type="AlphaFoldDB" id="A0AAV9V8L2"/>
<evidence type="ECO:0000313" key="3">
    <source>
        <dbReference type="Proteomes" id="UP001373714"/>
    </source>
</evidence>
<evidence type="ECO:0000313" key="2">
    <source>
        <dbReference type="EMBL" id="KAK6358164.1"/>
    </source>
</evidence>
<protein>
    <submittedName>
        <fullName evidence="2">Uncharacterized protein</fullName>
    </submittedName>
</protein>
<sequence>MIAQLDQEPILNMCWLSVQCACKHNIAIVHPSKACIRPRHPRGCWVIRRGDPIKSSCPGCDEYITPGSEQPSWKDVKRCHDDPVVEWSELNHSDIISMDRTRHKTCEDDRLDLRRRIRWKVLIAHGKIEGWALSDRGVIFSCAVSSSGNDDDTKQEYHDDEIMEVIDHSEIQKMLLDPMESEEDDDNLIGYKLQRVPATTQLGDISGASSDEDIEMFFQLSKNSDSSSSGSEDSSEAVLGSDDLVLEDTTMFCGPDGGEKNESLVRLDEMFDQVEATPVVPQSLTGDPVKKPLPLYTPMKLELKKEPDTAVSPVTAASEFAPSIPAPAPISTSMPGDPILAQRDKIDQALRRMRRMKAAYFSGPSVSDPPERPLTPIPMRAIEGDPNGRPGGEDLKKDDMFMDVD</sequence>
<dbReference type="EMBL" id="JAVHNS010000004">
    <property type="protein sequence ID" value="KAK6358164.1"/>
    <property type="molecule type" value="Genomic_DNA"/>
</dbReference>
<proteinExistence type="predicted"/>
<name>A0AAV9V8L2_9PEZI</name>
<dbReference type="Proteomes" id="UP001373714">
    <property type="component" value="Unassembled WGS sequence"/>
</dbReference>
<reference evidence="2 3" key="1">
    <citation type="submission" date="2019-10" db="EMBL/GenBank/DDBJ databases">
        <authorList>
            <person name="Palmer J.M."/>
        </authorList>
    </citation>
    <scope>NUCLEOTIDE SEQUENCE [LARGE SCALE GENOMIC DNA]</scope>
    <source>
        <strain evidence="2 3">TWF730</strain>
    </source>
</reference>